<gene>
    <name evidence="2" type="ORF">QE152_g26280</name>
</gene>
<reference evidence="2 3" key="1">
    <citation type="journal article" date="2024" name="BMC Genomics">
        <title>De novo assembly and annotation of Popillia japonica's genome with initial clues to its potential as an invasive pest.</title>
        <authorList>
            <person name="Cucini C."/>
            <person name="Boschi S."/>
            <person name="Funari R."/>
            <person name="Cardaioli E."/>
            <person name="Iannotti N."/>
            <person name="Marturano G."/>
            <person name="Paoli F."/>
            <person name="Bruttini M."/>
            <person name="Carapelli A."/>
            <person name="Frati F."/>
            <person name="Nardi F."/>
        </authorList>
    </citation>
    <scope>NUCLEOTIDE SEQUENCE [LARGE SCALE GENOMIC DNA]</scope>
    <source>
        <strain evidence="2">DMR45628</strain>
    </source>
</reference>
<evidence type="ECO:0000313" key="3">
    <source>
        <dbReference type="Proteomes" id="UP001458880"/>
    </source>
</evidence>
<comment type="caution">
    <text evidence="2">The sequence shown here is derived from an EMBL/GenBank/DDBJ whole genome shotgun (WGS) entry which is preliminary data.</text>
</comment>
<proteinExistence type="predicted"/>
<evidence type="ECO:0000256" key="1">
    <source>
        <dbReference type="SAM" id="MobiDB-lite"/>
    </source>
</evidence>
<sequence>MLRLIPWTPCQPPSPALRMPPFQQPRTDAAVPAATEAAPAKSVKPPPICFVSKLTKNLSVFREYCDSVVSKLTKNLSVFREYCDSVSKNYYFHFASDRTLLYYRDIKDYKTFLSKYKDLLPFYTYTPRQEKTYAFLIKGLHASVECEDVKSELKELEIDARSVIQFKNSRNPIFMCVVGKNVSLKDLQNKGRYLQRTKVYYEHYINKKEITQCKK</sequence>
<evidence type="ECO:0000313" key="2">
    <source>
        <dbReference type="EMBL" id="KAK9710035.1"/>
    </source>
</evidence>
<dbReference type="EMBL" id="JASPKY010000299">
    <property type="protein sequence ID" value="KAK9710035.1"/>
    <property type="molecule type" value="Genomic_DNA"/>
</dbReference>
<dbReference type="Proteomes" id="UP001458880">
    <property type="component" value="Unassembled WGS sequence"/>
</dbReference>
<dbReference type="AlphaFoldDB" id="A0AAW1JZD5"/>
<name>A0AAW1JZD5_POPJA</name>
<protein>
    <submittedName>
        <fullName evidence="2">Uncharacterized protein</fullName>
    </submittedName>
</protein>
<organism evidence="2 3">
    <name type="scientific">Popillia japonica</name>
    <name type="common">Japanese beetle</name>
    <dbReference type="NCBI Taxonomy" id="7064"/>
    <lineage>
        <taxon>Eukaryota</taxon>
        <taxon>Metazoa</taxon>
        <taxon>Ecdysozoa</taxon>
        <taxon>Arthropoda</taxon>
        <taxon>Hexapoda</taxon>
        <taxon>Insecta</taxon>
        <taxon>Pterygota</taxon>
        <taxon>Neoptera</taxon>
        <taxon>Endopterygota</taxon>
        <taxon>Coleoptera</taxon>
        <taxon>Polyphaga</taxon>
        <taxon>Scarabaeiformia</taxon>
        <taxon>Scarabaeidae</taxon>
        <taxon>Rutelinae</taxon>
        <taxon>Popillia</taxon>
    </lineage>
</organism>
<feature type="region of interest" description="Disordered" evidence="1">
    <location>
        <begin position="1"/>
        <end position="24"/>
    </location>
</feature>
<keyword evidence="3" id="KW-1185">Reference proteome</keyword>
<accession>A0AAW1JZD5</accession>